<dbReference type="EMBL" id="JAIWYP010000011">
    <property type="protein sequence ID" value="KAH3741063.1"/>
    <property type="molecule type" value="Genomic_DNA"/>
</dbReference>
<protein>
    <submittedName>
        <fullName evidence="1">Uncharacterized protein</fullName>
    </submittedName>
</protein>
<evidence type="ECO:0000313" key="1">
    <source>
        <dbReference type="EMBL" id="KAH3741063.1"/>
    </source>
</evidence>
<keyword evidence="2" id="KW-1185">Reference proteome</keyword>
<name>A0A9D4DC28_DREPO</name>
<accession>A0A9D4DC28</accession>
<gene>
    <name evidence="1" type="ORF">DPMN_047781</name>
</gene>
<reference evidence="1" key="1">
    <citation type="journal article" date="2019" name="bioRxiv">
        <title>The Genome of the Zebra Mussel, Dreissena polymorpha: A Resource for Invasive Species Research.</title>
        <authorList>
            <person name="McCartney M.A."/>
            <person name="Auch B."/>
            <person name="Kono T."/>
            <person name="Mallez S."/>
            <person name="Zhang Y."/>
            <person name="Obille A."/>
            <person name="Becker A."/>
            <person name="Abrahante J.E."/>
            <person name="Garbe J."/>
            <person name="Badalamenti J.P."/>
            <person name="Herman A."/>
            <person name="Mangelson H."/>
            <person name="Liachko I."/>
            <person name="Sullivan S."/>
            <person name="Sone E.D."/>
            <person name="Koren S."/>
            <person name="Silverstein K.A.T."/>
            <person name="Beckman K.B."/>
            <person name="Gohl D.M."/>
        </authorList>
    </citation>
    <scope>NUCLEOTIDE SEQUENCE</scope>
    <source>
        <strain evidence="1">Duluth1</strain>
        <tissue evidence="1">Whole animal</tissue>
    </source>
</reference>
<dbReference type="AlphaFoldDB" id="A0A9D4DC28"/>
<dbReference type="Proteomes" id="UP000828390">
    <property type="component" value="Unassembled WGS sequence"/>
</dbReference>
<proteinExistence type="predicted"/>
<sequence length="110" mass="12605">MLLLQDFYDGFFKQSSAADRGTICQLKNLFNFRQVRSDISKCFSHAWELMATIVEGFVCLLLMEQLKMNSPSDLPQTAPDGIETANNLDKQEYFDNITATKFGRHLTFLN</sequence>
<evidence type="ECO:0000313" key="2">
    <source>
        <dbReference type="Proteomes" id="UP000828390"/>
    </source>
</evidence>
<organism evidence="1 2">
    <name type="scientific">Dreissena polymorpha</name>
    <name type="common">Zebra mussel</name>
    <name type="synonym">Mytilus polymorpha</name>
    <dbReference type="NCBI Taxonomy" id="45954"/>
    <lineage>
        <taxon>Eukaryota</taxon>
        <taxon>Metazoa</taxon>
        <taxon>Spiralia</taxon>
        <taxon>Lophotrochozoa</taxon>
        <taxon>Mollusca</taxon>
        <taxon>Bivalvia</taxon>
        <taxon>Autobranchia</taxon>
        <taxon>Heteroconchia</taxon>
        <taxon>Euheterodonta</taxon>
        <taxon>Imparidentia</taxon>
        <taxon>Neoheterodontei</taxon>
        <taxon>Myida</taxon>
        <taxon>Dreissenoidea</taxon>
        <taxon>Dreissenidae</taxon>
        <taxon>Dreissena</taxon>
    </lineage>
</organism>
<reference evidence="1" key="2">
    <citation type="submission" date="2020-11" db="EMBL/GenBank/DDBJ databases">
        <authorList>
            <person name="McCartney M.A."/>
            <person name="Auch B."/>
            <person name="Kono T."/>
            <person name="Mallez S."/>
            <person name="Becker A."/>
            <person name="Gohl D.M."/>
            <person name="Silverstein K.A.T."/>
            <person name="Koren S."/>
            <person name="Bechman K.B."/>
            <person name="Herman A."/>
            <person name="Abrahante J.E."/>
            <person name="Garbe J."/>
        </authorList>
    </citation>
    <scope>NUCLEOTIDE SEQUENCE</scope>
    <source>
        <strain evidence="1">Duluth1</strain>
        <tissue evidence="1">Whole animal</tissue>
    </source>
</reference>
<comment type="caution">
    <text evidence="1">The sequence shown here is derived from an EMBL/GenBank/DDBJ whole genome shotgun (WGS) entry which is preliminary data.</text>
</comment>